<keyword evidence="1" id="KW-0732">Signal</keyword>
<feature type="signal peptide" evidence="1">
    <location>
        <begin position="1"/>
        <end position="22"/>
    </location>
</feature>
<feature type="chain" id="PRO_5013581889" evidence="1">
    <location>
        <begin position="23"/>
        <end position="254"/>
    </location>
</feature>
<evidence type="ECO:0000313" key="2">
    <source>
        <dbReference type="EMBL" id="ATV60064.1"/>
    </source>
</evidence>
<evidence type="ECO:0000313" key="3">
    <source>
        <dbReference type="Proteomes" id="UP000230056"/>
    </source>
</evidence>
<sequence length="254" mass="29122">MKKKALFFSFLLFIFCSFNLLAENFPQKASKVEDFIPKGWKKLIVEKGDLNKDKIDDVVLVIEKNDPKNFKKIEDSSSSNPVNFNPRIILVLFKDKNSKYTLVAKNDKNFIVSPGYASEEGLESLDSPDYDDNLSKAVTIKNNTLRIFTLADYIKAATSTTYIFRYQNNRFELIGLDAQSILGDTEYANTRNYSLNLSTKKLIIHNISEKLESNVKKEEKIEKNLNITEIYALDTMSETSGVDILDKYVHEIKK</sequence>
<dbReference type="RefSeq" id="WP_100025341.1">
    <property type="nucleotide sequence ID" value="NZ_CP024699.1"/>
</dbReference>
<protein>
    <submittedName>
        <fullName evidence="2">Uncharacterized protein</fullName>
    </submittedName>
</protein>
<name>A0A2D3NZH8_9FUSO</name>
<reference evidence="2 3" key="1">
    <citation type="submission" date="2017-11" db="EMBL/GenBank/DDBJ databases">
        <title>Genome sequencing of Fusobacterium periodonticum KCOM 1261.</title>
        <authorList>
            <person name="Kook J.-K."/>
            <person name="Park S.-N."/>
            <person name="Lim Y.K."/>
        </authorList>
    </citation>
    <scope>NUCLEOTIDE SEQUENCE [LARGE SCALE GENOMIC DNA]</scope>
    <source>
        <strain evidence="2 3">KCOM 1261</strain>
    </source>
</reference>
<dbReference type="Proteomes" id="UP000230056">
    <property type="component" value="Chromosome"/>
</dbReference>
<dbReference type="AlphaFoldDB" id="A0A2D3NZH8"/>
<dbReference type="EMBL" id="CP024699">
    <property type="protein sequence ID" value="ATV60064.1"/>
    <property type="molecule type" value="Genomic_DNA"/>
</dbReference>
<organism evidence="2 3">
    <name type="scientific">Fusobacterium pseudoperiodonticum</name>
    <dbReference type="NCBI Taxonomy" id="2663009"/>
    <lineage>
        <taxon>Bacteria</taxon>
        <taxon>Fusobacteriati</taxon>
        <taxon>Fusobacteriota</taxon>
        <taxon>Fusobacteriia</taxon>
        <taxon>Fusobacteriales</taxon>
        <taxon>Fusobacteriaceae</taxon>
        <taxon>Fusobacterium</taxon>
    </lineage>
</organism>
<evidence type="ECO:0000256" key="1">
    <source>
        <dbReference type="SAM" id="SignalP"/>
    </source>
</evidence>
<gene>
    <name evidence="2" type="ORF">CTM72_10290</name>
</gene>
<accession>A0A2D3NZH8</accession>
<proteinExistence type="predicted"/>